<feature type="compositionally biased region" description="Low complexity" evidence="1">
    <location>
        <begin position="1196"/>
        <end position="1213"/>
    </location>
</feature>
<reference evidence="2" key="1">
    <citation type="journal article" date="2020" name="Stud. Mycol.">
        <title>101 Dothideomycetes genomes: a test case for predicting lifestyles and emergence of pathogens.</title>
        <authorList>
            <person name="Haridas S."/>
            <person name="Albert R."/>
            <person name="Binder M."/>
            <person name="Bloem J."/>
            <person name="Labutti K."/>
            <person name="Salamov A."/>
            <person name="Andreopoulos B."/>
            <person name="Baker S."/>
            <person name="Barry K."/>
            <person name="Bills G."/>
            <person name="Bluhm B."/>
            <person name="Cannon C."/>
            <person name="Castanera R."/>
            <person name="Culley D."/>
            <person name="Daum C."/>
            <person name="Ezra D."/>
            <person name="Gonzalez J."/>
            <person name="Henrissat B."/>
            <person name="Kuo A."/>
            <person name="Liang C."/>
            <person name="Lipzen A."/>
            <person name="Lutzoni F."/>
            <person name="Magnuson J."/>
            <person name="Mondo S."/>
            <person name="Nolan M."/>
            <person name="Ohm R."/>
            <person name="Pangilinan J."/>
            <person name="Park H.-J."/>
            <person name="Ramirez L."/>
            <person name="Alfaro M."/>
            <person name="Sun H."/>
            <person name="Tritt A."/>
            <person name="Yoshinaga Y."/>
            <person name="Zwiers L.-H."/>
            <person name="Turgeon B."/>
            <person name="Goodwin S."/>
            <person name="Spatafora J."/>
            <person name="Crous P."/>
            <person name="Grigoriev I."/>
        </authorList>
    </citation>
    <scope>NUCLEOTIDE SEQUENCE</scope>
    <source>
        <strain evidence="2">CBS 113979</strain>
    </source>
</reference>
<feature type="compositionally biased region" description="Basic and acidic residues" evidence="1">
    <location>
        <begin position="85"/>
        <end position="103"/>
    </location>
</feature>
<dbReference type="Proteomes" id="UP000800041">
    <property type="component" value="Unassembled WGS sequence"/>
</dbReference>
<feature type="region of interest" description="Disordered" evidence="1">
    <location>
        <begin position="498"/>
        <end position="628"/>
    </location>
</feature>
<feature type="compositionally biased region" description="Basic residues" evidence="1">
    <location>
        <begin position="1215"/>
        <end position="1224"/>
    </location>
</feature>
<feature type="compositionally biased region" description="Polar residues" evidence="1">
    <location>
        <begin position="643"/>
        <end position="655"/>
    </location>
</feature>
<feature type="compositionally biased region" description="Polar residues" evidence="1">
    <location>
        <begin position="610"/>
        <end position="626"/>
    </location>
</feature>
<feature type="region of interest" description="Disordered" evidence="1">
    <location>
        <begin position="642"/>
        <end position="687"/>
    </location>
</feature>
<dbReference type="EMBL" id="ML977190">
    <property type="protein sequence ID" value="KAF1981955.1"/>
    <property type="molecule type" value="Genomic_DNA"/>
</dbReference>
<evidence type="ECO:0000313" key="3">
    <source>
        <dbReference type="Proteomes" id="UP000800041"/>
    </source>
</evidence>
<feature type="compositionally biased region" description="Polar residues" evidence="1">
    <location>
        <begin position="1372"/>
        <end position="1381"/>
    </location>
</feature>
<accession>A0A6G1GLY9</accession>
<feature type="region of interest" description="Disordered" evidence="1">
    <location>
        <begin position="434"/>
        <end position="453"/>
    </location>
</feature>
<gene>
    <name evidence="2" type="ORF">K402DRAFT_467103</name>
</gene>
<feature type="compositionally biased region" description="Polar residues" evidence="1">
    <location>
        <begin position="57"/>
        <end position="70"/>
    </location>
</feature>
<feature type="compositionally biased region" description="Basic and acidic residues" evidence="1">
    <location>
        <begin position="1339"/>
        <end position="1363"/>
    </location>
</feature>
<name>A0A6G1GLY9_9PEZI</name>
<feature type="compositionally biased region" description="Low complexity" evidence="1">
    <location>
        <begin position="519"/>
        <end position="532"/>
    </location>
</feature>
<feature type="region of interest" description="Disordered" evidence="1">
    <location>
        <begin position="810"/>
        <end position="962"/>
    </location>
</feature>
<feature type="compositionally biased region" description="Polar residues" evidence="1">
    <location>
        <begin position="700"/>
        <end position="723"/>
    </location>
</feature>
<protein>
    <submittedName>
        <fullName evidence="2">Uncharacterized protein</fullName>
    </submittedName>
</protein>
<feature type="compositionally biased region" description="Polar residues" evidence="1">
    <location>
        <begin position="1304"/>
        <end position="1322"/>
    </location>
</feature>
<feature type="compositionally biased region" description="Low complexity" evidence="1">
    <location>
        <begin position="1148"/>
        <end position="1157"/>
    </location>
</feature>
<sequence>MVALNPRAASFTPFTSCTSSRWDELSSVNNDLASETETTEGQQESTTTPLSKRDSSRGATSSQGSKSSAQKDLGNCLPRGNSKQSKVDHRSDSAKLSSVEEKQPPAIVSSSMASTPVAKARYRVPESGKPPAIVRSEWGIVPDTPPIRPRADTPLMEPMEPNTYPHVPLDLSDASYMAYFPNFYTSRYPNLAPSMDFQQPHQQHNVYAPMVHQSNDLQQMGSHSNVLASTSHHPMGSPHMSFHPTASQPMHHHPNPYSTMPPHQMEALQMGHYPAVSLSMAQHHALPSPMGHHSAVSSLTQQRAVSSPLGPHREVSLSTAQHRVPSWSAAQHRRIPSLKLQPMHSAGHTAAARTWRRHSFNIEPSMARNSTMPEYPITAPMVPIDQPHHSTGLQLSNSSQLTGGFRQPAAMPMMRTVHQHELHPGYGMSFGRRSGERETMPAQSHKCGAEPNKTDTTFYRSPPQNFHNLAPMMHHPPAPAPMLGTWAWHETGFQVPPSERSFPHSYQVSPPIGMHAHGPPQSTEQSSPHSQQPSPPGAKSKPGRARKRGAPRPNPNGRVLFDWTDGRQNQNRPSQGAETIPHQDGPHSLRQSGDARNYFGDPQYNFGGPSHNQGGYSHLQEGQSNHHAGHRYSSGVQGFGQVVQHSNSGHQGISQSDRRYSSGPQGFGQGGFQYSSGGHGLAQGGMQYNSGFQEHAQMGQQSIPTGHPQNQHNRRMSGQSQVSGGHGMLGKEPCNAKDDQKSHLGYVQKCSDVDKQAHQGFPNAASAERVPLPVRSNSSGAPLYPHAGNFLIERRGTHQQDVQSMFAQIPQFPPRESRRQADVEREPQFQHRPRTSTDSSEDYIIHTYAPGDGSSAQTGAGANRDGETAIAGEDAPTRDPITGLTRRQMEKSTARAKPSADVTQSQTIQTQTVRSQTALGGQEAGNAGSPDNDSDSTTIVPESLVSQHSSPEASSPHAMTAKDLQWMHELELQFRQNAAQIVSQAANQSPPTFVADESDFPALPGSQHPGPPTQSRQSLKAQKSQNTSTSSTKDKALIPTRPVVPAVPLLPQQSASQQSQTPTPKSATSTSAPQPALPLSSTAVPSGQAHGQACRLPSPDVLEVKSSAPTLTRRRSSDSAKSGDSIAQGSKSGVTSKSGARLHHTELTSQPTTSRKPSPSPPRTIAYHHTATSRAAPDLHTDSITEFPPLGVSTASNSSSGSSSKSAQKQPPKNKQPRKNKQPPKTKQPPPNDTVQQNTQPQPNPQLEQKKQPQEEQSEKQQPQKEQSVSDMATENVSDALPGLGQTKKPELNQQDSAEKVIESTKTGQIVDMPSQSETSTAKVPDSPQEPMQSQDPELGDKSTSLEKPHESTNTDPDPKDATSIKPVSSIAAPSSSTNVAHNPRAPLNTAPPHNYTPTQWKAVNTIRERLHQLSSIKRNKNEKVVYMDIMDHIWAQFQRVNAAEMVKPSFRKKKTMLRLVAEYCQAYTEKTEEELDEEMKLMWVPNRPGVDFDLPQEEMDRMLGRWP</sequence>
<feature type="compositionally biased region" description="Gly residues" evidence="1">
    <location>
        <begin position="665"/>
        <end position="683"/>
    </location>
</feature>
<keyword evidence="3" id="KW-1185">Reference proteome</keyword>
<feature type="compositionally biased region" description="Low complexity" evidence="1">
    <location>
        <begin position="1233"/>
        <end position="1247"/>
    </location>
</feature>
<feature type="region of interest" description="Disordered" evidence="1">
    <location>
        <begin position="700"/>
        <end position="732"/>
    </location>
</feature>
<feature type="region of interest" description="Disordered" evidence="1">
    <location>
        <begin position="982"/>
        <end position="1398"/>
    </location>
</feature>
<proteinExistence type="predicted"/>
<feature type="compositionally biased region" description="Basic and acidic residues" evidence="1">
    <location>
        <begin position="815"/>
        <end position="829"/>
    </location>
</feature>
<evidence type="ECO:0000256" key="1">
    <source>
        <dbReference type="SAM" id="MobiDB-lite"/>
    </source>
</evidence>
<feature type="compositionally biased region" description="Polar residues" evidence="1">
    <location>
        <begin position="566"/>
        <end position="577"/>
    </location>
</feature>
<feature type="compositionally biased region" description="Polar residues" evidence="1">
    <location>
        <begin position="1013"/>
        <end position="1026"/>
    </location>
</feature>
<organism evidence="2 3">
    <name type="scientific">Aulographum hederae CBS 113979</name>
    <dbReference type="NCBI Taxonomy" id="1176131"/>
    <lineage>
        <taxon>Eukaryota</taxon>
        <taxon>Fungi</taxon>
        <taxon>Dikarya</taxon>
        <taxon>Ascomycota</taxon>
        <taxon>Pezizomycotina</taxon>
        <taxon>Dothideomycetes</taxon>
        <taxon>Pleosporomycetidae</taxon>
        <taxon>Aulographales</taxon>
        <taxon>Aulographaceae</taxon>
    </lineage>
</organism>
<feature type="region of interest" description="Disordered" evidence="1">
    <location>
        <begin position="1"/>
        <end position="117"/>
    </location>
</feature>
<feature type="compositionally biased region" description="Basic residues" evidence="1">
    <location>
        <begin position="541"/>
        <end position="550"/>
    </location>
</feature>
<feature type="compositionally biased region" description="Polar residues" evidence="1">
    <location>
        <begin position="982"/>
        <end position="991"/>
    </location>
</feature>
<feature type="compositionally biased region" description="Polar residues" evidence="1">
    <location>
        <begin position="12"/>
        <end position="33"/>
    </location>
</feature>
<feature type="compositionally biased region" description="Low complexity" evidence="1">
    <location>
        <begin position="1043"/>
        <end position="1078"/>
    </location>
</feature>
<feature type="compositionally biased region" description="Low complexity" evidence="1">
    <location>
        <begin position="902"/>
        <end position="917"/>
    </location>
</feature>
<feature type="compositionally biased region" description="Low complexity" evidence="1">
    <location>
        <begin position="35"/>
        <end position="48"/>
    </location>
</feature>
<feature type="compositionally biased region" description="Basic and acidic residues" evidence="1">
    <location>
        <begin position="1248"/>
        <end position="1263"/>
    </location>
</feature>
<evidence type="ECO:0000313" key="2">
    <source>
        <dbReference type="EMBL" id="KAF1981955.1"/>
    </source>
</evidence>
<feature type="compositionally biased region" description="Polar residues" evidence="1">
    <location>
        <begin position="929"/>
        <end position="953"/>
    </location>
</feature>
<feature type="compositionally biased region" description="Polar residues" evidence="1">
    <location>
        <begin position="1119"/>
        <end position="1138"/>
    </location>
</feature>